<accession>A0ABU3TN69</accession>
<dbReference type="Pfam" id="PF03572">
    <property type="entry name" value="Peptidase_S41"/>
    <property type="match status" value="1"/>
</dbReference>
<evidence type="ECO:0000259" key="2">
    <source>
        <dbReference type="Pfam" id="PF03572"/>
    </source>
</evidence>
<dbReference type="InterPro" id="IPR005151">
    <property type="entry name" value="Tail-specific_protease"/>
</dbReference>
<feature type="domain" description="Tail specific protease" evidence="2">
    <location>
        <begin position="413"/>
        <end position="566"/>
    </location>
</feature>
<evidence type="ECO:0000313" key="3">
    <source>
        <dbReference type="EMBL" id="MDU0372833.1"/>
    </source>
</evidence>
<evidence type="ECO:0000313" key="4">
    <source>
        <dbReference type="Proteomes" id="UP001250698"/>
    </source>
</evidence>
<keyword evidence="1" id="KW-0732">Signal</keyword>
<dbReference type="InterPro" id="IPR029045">
    <property type="entry name" value="ClpP/crotonase-like_dom_sf"/>
</dbReference>
<dbReference type="SUPFAM" id="SSF52096">
    <property type="entry name" value="ClpP/crotonase"/>
    <property type="match status" value="1"/>
</dbReference>
<reference evidence="3 4" key="1">
    <citation type="submission" date="2023-10" db="EMBL/GenBank/DDBJ databases">
        <title>Hymenobacter endophyticus sp. nov., an isolate from the leaf tissues of wheat.</title>
        <authorList>
            <person name="Dai Y."/>
        </authorList>
    </citation>
    <scope>NUCLEOTIDE SEQUENCE [LARGE SCALE GENOMIC DNA]</scope>
    <source>
        <strain evidence="3 4">ZK17L-C2</strain>
    </source>
</reference>
<organism evidence="3 4">
    <name type="scientific">Hymenobacter endophyticus</name>
    <dbReference type="NCBI Taxonomy" id="3076335"/>
    <lineage>
        <taxon>Bacteria</taxon>
        <taxon>Pseudomonadati</taxon>
        <taxon>Bacteroidota</taxon>
        <taxon>Cytophagia</taxon>
        <taxon>Cytophagales</taxon>
        <taxon>Hymenobacteraceae</taxon>
        <taxon>Hymenobacter</taxon>
    </lineage>
</organism>
<feature type="signal peptide" evidence="1">
    <location>
        <begin position="1"/>
        <end position="19"/>
    </location>
</feature>
<evidence type="ECO:0000256" key="1">
    <source>
        <dbReference type="SAM" id="SignalP"/>
    </source>
</evidence>
<sequence length="596" mass="65744">MHFLHSALLLAALPLATSAAPRPLTARETRNLSALTKLVGDAKYFYPNRHTARLSWETVLVRSIPAVRRARTDVALTRTLDSLLRPLAPEIRLSLPNSPTAPAALATMGTGPYYFWEHHSLGQDKTGLPVARLMLRLAGIPYASTIRAASGAVADSLFPSGQRRYTAALTDSMRLELPLVLTEAQYRRRLSYRLGRRVRRLSAATPEQRLATVMLTWNILQHFYPYRAVLERAQWEAVLPAALQQAAQAATEAELLAACRTLLAHLPDRHVAIGPKTRTGLRIVDPPWALQLVLVEDQVVVRQIPAALQPAVARGTVLTHVNGQSVGFIIDTLQTHIPATSPAVARQLAAEQLLTNLTTRAPAATFTLRDSLGHSTIARWPFRQLRGSLYNQAPPVQELVPGLVYVDAARLRYPDFERALPQLQAAQGLVIDVRQRPHYDLLRILPHFTQQPLLTDSLAMPLLRQPAFSQAEFEGEKSARKLPQLPFIAAPKVFLVGPHTYSYGETIAELVRRHQLGLLLGQTTGGTNGEMNFAAIGRAYLLSWTGRRVVSRGGSYQGEGITPDEAVTPTLRQVAAGRDAEIERAVELLQKNQRPN</sequence>
<name>A0ABU3TN69_9BACT</name>
<gene>
    <name evidence="3" type="ORF">ROI90_20670</name>
</gene>
<proteinExistence type="predicted"/>
<protein>
    <submittedName>
        <fullName evidence="3">S41 family peptidase</fullName>
    </submittedName>
</protein>
<dbReference type="Gene3D" id="3.30.750.44">
    <property type="match status" value="1"/>
</dbReference>
<feature type="chain" id="PRO_5045256142" evidence="1">
    <location>
        <begin position="20"/>
        <end position="596"/>
    </location>
</feature>
<dbReference type="RefSeq" id="WP_316000188.1">
    <property type="nucleotide sequence ID" value="NZ_JAWDJT010000020.1"/>
</dbReference>
<dbReference type="EMBL" id="JAWDJT010000020">
    <property type="protein sequence ID" value="MDU0372833.1"/>
    <property type="molecule type" value="Genomic_DNA"/>
</dbReference>
<dbReference type="Proteomes" id="UP001250698">
    <property type="component" value="Unassembled WGS sequence"/>
</dbReference>
<dbReference type="Gene3D" id="3.90.226.10">
    <property type="entry name" value="2-enoyl-CoA Hydratase, Chain A, domain 1"/>
    <property type="match status" value="1"/>
</dbReference>
<comment type="caution">
    <text evidence="3">The sequence shown here is derived from an EMBL/GenBank/DDBJ whole genome shotgun (WGS) entry which is preliminary data.</text>
</comment>
<keyword evidence="4" id="KW-1185">Reference proteome</keyword>